<reference evidence="2 3" key="1">
    <citation type="submission" date="2016-03" db="EMBL/GenBank/DDBJ databases">
        <authorList>
            <consortium name="Pathogen Informatics"/>
        </authorList>
    </citation>
    <scope>NUCLEOTIDE SEQUENCE [LARGE SCALE GENOMIC DNA]</scope>
    <source>
        <strain evidence="2 3">NCTC13364</strain>
    </source>
</reference>
<sequence>MKATSPTQTYRDTPLSAQLAPHLNQRAQMRRSVPLLPLSLSRLLQRLGAKRRERASGQQSPELRHSTHSA</sequence>
<name>A0A157QXW9_9BORD</name>
<feature type="region of interest" description="Disordered" evidence="1">
    <location>
        <begin position="47"/>
        <end position="70"/>
    </location>
</feature>
<dbReference type="Proteomes" id="UP000077037">
    <property type="component" value="Unassembled WGS sequence"/>
</dbReference>
<evidence type="ECO:0000313" key="2">
    <source>
        <dbReference type="EMBL" id="SAI50528.1"/>
    </source>
</evidence>
<evidence type="ECO:0000313" key="3">
    <source>
        <dbReference type="Proteomes" id="UP000077037"/>
    </source>
</evidence>
<organism evidence="2 3">
    <name type="scientific">Bordetella ansorpii</name>
    <dbReference type="NCBI Taxonomy" id="288768"/>
    <lineage>
        <taxon>Bacteria</taxon>
        <taxon>Pseudomonadati</taxon>
        <taxon>Pseudomonadota</taxon>
        <taxon>Betaproteobacteria</taxon>
        <taxon>Burkholderiales</taxon>
        <taxon>Alcaligenaceae</taxon>
        <taxon>Bordetella</taxon>
    </lineage>
</organism>
<accession>A0A157QXW9</accession>
<dbReference type="AlphaFoldDB" id="A0A157QXW9"/>
<protein>
    <submittedName>
        <fullName evidence="2">Uncharacterized protein</fullName>
    </submittedName>
</protein>
<evidence type="ECO:0000256" key="1">
    <source>
        <dbReference type="SAM" id="MobiDB-lite"/>
    </source>
</evidence>
<gene>
    <name evidence="2" type="ORF">SAMEA1982600_04185</name>
</gene>
<proteinExistence type="predicted"/>
<dbReference type="RefSeq" id="WP_066418415.1">
    <property type="nucleotide sequence ID" value="NZ_FKBS01000025.1"/>
</dbReference>
<dbReference type="EMBL" id="FKBS01000025">
    <property type="protein sequence ID" value="SAI50528.1"/>
    <property type="molecule type" value="Genomic_DNA"/>
</dbReference>